<sequence>MRPLDSCPVDIWRWDLDRPTAELASLRPLLSEDENARAARFVFDRDRNRFIAGRAVLRRILGRYLAKEPESLRFSYNGFGKPWLTGERAWSLHFNLSHAGGVAALAVSHLHEIGIDIEERKPLKEDVARRFFSAAEYGELRELSGRDYIEAFYRCWTRKEAFVKAHGEGLSLNLASFDVTLLEGEAARLLRLAGDGEAPMHWRMANVSVAPHLAGAVVANTGGADISLRYRRLRDMDQAMLLDSAPA</sequence>
<feature type="domain" description="4'-phosphopantetheinyl transferase" evidence="3">
    <location>
        <begin position="113"/>
        <end position="204"/>
    </location>
</feature>
<dbReference type="AlphaFoldDB" id="A0A432VCK6"/>
<dbReference type="GO" id="GO:0008897">
    <property type="term" value="F:holo-[acyl-carrier-protein] synthase activity"/>
    <property type="evidence" value="ECO:0007669"/>
    <property type="project" value="InterPro"/>
</dbReference>
<dbReference type="RefSeq" id="WP_128626147.1">
    <property type="nucleotide sequence ID" value="NZ_RKST01000001.1"/>
</dbReference>
<dbReference type="GO" id="GO:0019878">
    <property type="term" value="P:lysine biosynthetic process via aminoadipic acid"/>
    <property type="evidence" value="ECO:0007669"/>
    <property type="project" value="TreeGrafter"/>
</dbReference>
<dbReference type="InterPro" id="IPR050559">
    <property type="entry name" value="P-Pant_transferase_sf"/>
</dbReference>
<dbReference type="GO" id="GO:0000287">
    <property type="term" value="F:magnesium ion binding"/>
    <property type="evidence" value="ECO:0007669"/>
    <property type="project" value="InterPro"/>
</dbReference>
<accession>A0A432VCK6</accession>
<dbReference type="PANTHER" id="PTHR12215">
    <property type="entry name" value="PHOSPHOPANTETHEINE TRANSFERASE"/>
    <property type="match status" value="1"/>
</dbReference>
<keyword evidence="6" id="KW-1185">Reference proteome</keyword>
<evidence type="ECO:0000256" key="2">
    <source>
        <dbReference type="ARBA" id="ARBA00022679"/>
    </source>
</evidence>
<dbReference type="Pfam" id="PF22624">
    <property type="entry name" value="AASDHPPT_N"/>
    <property type="match status" value="1"/>
</dbReference>
<name>A0A432VCK6_9HYPH</name>
<dbReference type="GO" id="GO:0005829">
    <property type="term" value="C:cytosol"/>
    <property type="evidence" value="ECO:0007669"/>
    <property type="project" value="TreeGrafter"/>
</dbReference>
<dbReference type="InterPro" id="IPR037143">
    <property type="entry name" value="4-PPantetheinyl_Trfase_dom_sf"/>
</dbReference>
<proteinExistence type="inferred from homology"/>
<organism evidence="5 6">
    <name type="scientific">Borborobacter arsenicus</name>
    <dbReference type="NCBI Taxonomy" id="1851146"/>
    <lineage>
        <taxon>Bacteria</taxon>
        <taxon>Pseudomonadati</taxon>
        <taxon>Pseudomonadota</taxon>
        <taxon>Alphaproteobacteria</taxon>
        <taxon>Hyphomicrobiales</taxon>
        <taxon>Phyllobacteriaceae</taxon>
        <taxon>Borborobacter</taxon>
    </lineage>
</organism>
<evidence type="ECO:0000256" key="1">
    <source>
        <dbReference type="ARBA" id="ARBA00010990"/>
    </source>
</evidence>
<evidence type="ECO:0000259" key="4">
    <source>
        <dbReference type="Pfam" id="PF22624"/>
    </source>
</evidence>
<dbReference type="Proteomes" id="UP000281647">
    <property type="component" value="Unassembled WGS sequence"/>
</dbReference>
<dbReference type="SUPFAM" id="SSF56214">
    <property type="entry name" value="4'-phosphopantetheinyl transferase"/>
    <property type="match status" value="2"/>
</dbReference>
<dbReference type="EMBL" id="RKST01000001">
    <property type="protein sequence ID" value="RUM99910.1"/>
    <property type="molecule type" value="Genomic_DNA"/>
</dbReference>
<dbReference type="PANTHER" id="PTHR12215:SF10">
    <property type="entry name" value="L-AMINOADIPATE-SEMIALDEHYDE DEHYDROGENASE-PHOSPHOPANTETHEINYL TRANSFERASE"/>
    <property type="match status" value="1"/>
</dbReference>
<evidence type="ECO:0000259" key="3">
    <source>
        <dbReference type="Pfam" id="PF01648"/>
    </source>
</evidence>
<dbReference type="InterPro" id="IPR008278">
    <property type="entry name" value="4-PPantetheinyl_Trfase_dom"/>
</dbReference>
<evidence type="ECO:0000313" key="5">
    <source>
        <dbReference type="EMBL" id="RUM99910.1"/>
    </source>
</evidence>
<dbReference type="OrthoDB" id="9808281at2"/>
<comment type="similarity">
    <text evidence="1">Belongs to the P-Pant transferase superfamily. Gsp/Sfp/HetI/AcpT family.</text>
</comment>
<keyword evidence="2 5" id="KW-0808">Transferase</keyword>
<dbReference type="Pfam" id="PF01648">
    <property type="entry name" value="ACPS"/>
    <property type="match status" value="1"/>
</dbReference>
<evidence type="ECO:0000313" key="6">
    <source>
        <dbReference type="Proteomes" id="UP000281647"/>
    </source>
</evidence>
<gene>
    <name evidence="5" type="ORF">EET67_01310</name>
</gene>
<reference evidence="5 6" key="1">
    <citation type="submission" date="2018-11" db="EMBL/GenBank/DDBJ databases">
        <title>Pseudaminobacter arsenicus sp. nov., an arsenic-resistant bacterium isolated from arsenic-rich aquifers.</title>
        <authorList>
            <person name="Mu Y."/>
        </authorList>
    </citation>
    <scope>NUCLEOTIDE SEQUENCE [LARGE SCALE GENOMIC DNA]</scope>
    <source>
        <strain evidence="5 6">CB3</strain>
    </source>
</reference>
<dbReference type="InterPro" id="IPR055066">
    <property type="entry name" value="AASDHPPT_N"/>
</dbReference>
<dbReference type="Gene3D" id="3.90.470.20">
    <property type="entry name" value="4'-phosphopantetheinyl transferase domain"/>
    <property type="match status" value="2"/>
</dbReference>
<protein>
    <submittedName>
        <fullName evidence="5">4'-phosphopantetheinyl transferase superfamily protein</fullName>
    </submittedName>
</protein>
<feature type="domain" description="4'-phosphopantetheinyl transferase N-terminal" evidence="4">
    <location>
        <begin position="22"/>
        <end position="107"/>
    </location>
</feature>
<comment type="caution">
    <text evidence="5">The sequence shown here is derived from an EMBL/GenBank/DDBJ whole genome shotgun (WGS) entry which is preliminary data.</text>
</comment>